<reference evidence="2 3" key="1">
    <citation type="submission" date="2017-05" db="EMBL/GenBank/DDBJ databases">
        <authorList>
            <person name="Song R."/>
            <person name="Chenine A.L."/>
            <person name="Ruprecht R.M."/>
        </authorList>
    </citation>
    <scope>NUCLEOTIDE SEQUENCE [LARGE SCALE GENOMIC DNA]</scope>
    <source>
        <strain evidence="2 3">DSM 26136</strain>
    </source>
</reference>
<dbReference type="OrthoDB" id="1115105at2"/>
<gene>
    <name evidence="2" type="ORF">CCO03_10805</name>
</gene>
<proteinExistence type="predicted"/>
<feature type="domain" description="SnoaL-like" evidence="1">
    <location>
        <begin position="15"/>
        <end position="114"/>
    </location>
</feature>
<dbReference type="Gene3D" id="3.10.450.50">
    <property type="match status" value="1"/>
</dbReference>
<dbReference type="InterPro" id="IPR037401">
    <property type="entry name" value="SnoaL-like"/>
</dbReference>
<name>A0A1Y0EN99_9BURK</name>
<evidence type="ECO:0000259" key="1">
    <source>
        <dbReference type="Pfam" id="PF12680"/>
    </source>
</evidence>
<dbReference type="SUPFAM" id="SSF54427">
    <property type="entry name" value="NTF2-like"/>
    <property type="match status" value="1"/>
</dbReference>
<dbReference type="InterPro" id="IPR032710">
    <property type="entry name" value="NTF2-like_dom_sf"/>
</dbReference>
<keyword evidence="2" id="KW-0413">Isomerase</keyword>
<dbReference type="RefSeq" id="WP_087280944.1">
    <property type="nucleotide sequence ID" value="NZ_CP021455.1"/>
</dbReference>
<dbReference type="GO" id="GO:0016853">
    <property type="term" value="F:isomerase activity"/>
    <property type="evidence" value="ECO:0007669"/>
    <property type="project" value="UniProtKB-KW"/>
</dbReference>
<organism evidence="2 3">
    <name type="scientific">Comamonas serinivorans</name>
    <dbReference type="NCBI Taxonomy" id="1082851"/>
    <lineage>
        <taxon>Bacteria</taxon>
        <taxon>Pseudomonadati</taxon>
        <taxon>Pseudomonadota</taxon>
        <taxon>Betaproteobacteria</taxon>
        <taxon>Burkholderiales</taxon>
        <taxon>Comamonadaceae</taxon>
        <taxon>Comamonas</taxon>
    </lineage>
</organism>
<dbReference type="KEGG" id="cser:CCO03_10805"/>
<protein>
    <submittedName>
        <fullName evidence="2">Isomerase</fullName>
    </submittedName>
</protein>
<evidence type="ECO:0000313" key="2">
    <source>
        <dbReference type="EMBL" id="ARU05115.1"/>
    </source>
</evidence>
<sequence length="148" mass="16843">MRSAISDPRLIRLAHAYEVLRPDNLATLLALYGEHALFKDPFNEVHGRAPIERVFAHMFEQLDQPRFAVHQGVAQGNDAFLLWELRFQRQSGRPMTICGTSYLQFDAEGLVAVHRDFWDPLDEIFTKLPVLGAATRWVQRRLSSAAAA</sequence>
<dbReference type="Proteomes" id="UP000196138">
    <property type="component" value="Chromosome"/>
</dbReference>
<keyword evidence="3" id="KW-1185">Reference proteome</keyword>
<evidence type="ECO:0000313" key="3">
    <source>
        <dbReference type="Proteomes" id="UP000196138"/>
    </source>
</evidence>
<dbReference type="Pfam" id="PF12680">
    <property type="entry name" value="SnoaL_2"/>
    <property type="match status" value="1"/>
</dbReference>
<dbReference type="EMBL" id="CP021455">
    <property type="protein sequence ID" value="ARU05115.1"/>
    <property type="molecule type" value="Genomic_DNA"/>
</dbReference>
<dbReference type="AlphaFoldDB" id="A0A1Y0EN99"/>
<accession>A0A1Y0EN99</accession>